<proteinExistence type="predicted"/>
<reference evidence="1" key="2">
    <citation type="submission" date="2020-09" db="EMBL/GenBank/DDBJ databases">
        <authorList>
            <person name="Sun Q."/>
            <person name="Zhou Y."/>
        </authorList>
    </citation>
    <scope>NUCLEOTIDE SEQUENCE</scope>
    <source>
        <strain evidence="1">CGMCC 1.15425</strain>
    </source>
</reference>
<accession>A0A916QLW9</accession>
<dbReference type="EMBL" id="BMIY01000009">
    <property type="protein sequence ID" value="GFZ79067.1"/>
    <property type="molecule type" value="Genomic_DNA"/>
</dbReference>
<dbReference type="Proteomes" id="UP000627715">
    <property type="component" value="Unassembled WGS sequence"/>
</dbReference>
<gene>
    <name evidence="1" type="ORF">GCM10011403_22820</name>
</gene>
<evidence type="ECO:0000313" key="1">
    <source>
        <dbReference type="EMBL" id="GFZ79067.1"/>
    </source>
</evidence>
<dbReference type="Gene3D" id="3.40.50.720">
    <property type="entry name" value="NAD(P)-binding Rossmann-like Domain"/>
    <property type="match status" value="1"/>
</dbReference>
<reference evidence="1" key="1">
    <citation type="journal article" date="2014" name="Int. J. Syst. Evol. Microbiol.">
        <title>Complete genome sequence of Corynebacterium casei LMG S-19264T (=DSM 44701T), isolated from a smear-ripened cheese.</title>
        <authorList>
            <consortium name="US DOE Joint Genome Institute (JGI-PGF)"/>
            <person name="Walter F."/>
            <person name="Albersmeier A."/>
            <person name="Kalinowski J."/>
            <person name="Ruckert C."/>
        </authorList>
    </citation>
    <scope>NUCLEOTIDE SEQUENCE</scope>
    <source>
        <strain evidence="1">CGMCC 1.15425</strain>
    </source>
</reference>
<dbReference type="AlphaFoldDB" id="A0A916QLW9"/>
<dbReference type="InterPro" id="IPR036291">
    <property type="entry name" value="NAD(P)-bd_dom_sf"/>
</dbReference>
<evidence type="ECO:0008006" key="3">
    <source>
        <dbReference type="Google" id="ProtNLM"/>
    </source>
</evidence>
<name>A0A916QLW9_9GAMM</name>
<evidence type="ECO:0000313" key="2">
    <source>
        <dbReference type="Proteomes" id="UP000627715"/>
    </source>
</evidence>
<organism evidence="1 2">
    <name type="scientific">Pseudohongiella nitratireducens</name>
    <dbReference type="NCBI Taxonomy" id="1768907"/>
    <lineage>
        <taxon>Bacteria</taxon>
        <taxon>Pseudomonadati</taxon>
        <taxon>Pseudomonadota</taxon>
        <taxon>Gammaproteobacteria</taxon>
        <taxon>Pseudomonadales</taxon>
        <taxon>Pseudohongiellaceae</taxon>
        <taxon>Pseudohongiella</taxon>
    </lineage>
</organism>
<protein>
    <recommendedName>
        <fullName evidence="3">Short-chain dehydrogenase</fullName>
    </recommendedName>
</protein>
<sequence>MSFNLDINGHRALVTGGTKGVGAAVVESLHGAGARVIATARSVPEVAPEGVS</sequence>
<keyword evidence="2" id="KW-1185">Reference proteome</keyword>
<comment type="caution">
    <text evidence="1">The sequence shown here is derived from an EMBL/GenBank/DDBJ whole genome shotgun (WGS) entry which is preliminary data.</text>
</comment>
<dbReference type="SUPFAM" id="SSF51735">
    <property type="entry name" value="NAD(P)-binding Rossmann-fold domains"/>
    <property type="match status" value="1"/>
</dbReference>